<evidence type="ECO:0000313" key="2">
    <source>
        <dbReference type="Proteomes" id="UP000324222"/>
    </source>
</evidence>
<reference evidence="1 2" key="1">
    <citation type="submission" date="2019-05" db="EMBL/GenBank/DDBJ databases">
        <title>Another draft genome of Portunus trituberculatus and its Hox gene families provides insights of decapod evolution.</title>
        <authorList>
            <person name="Jeong J.-H."/>
            <person name="Song I."/>
            <person name="Kim S."/>
            <person name="Choi T."/>
            <person name="Kim D."/>
            <person name="Ryu S."/>
            <person name="Kim W."/>
        </authorList>
    </citation>
    <scope>NUCLEOTIDE SEQUENCE [LARGE SCALE GENOMIC DNA]</scope>
    <source>
        <tissue evidence="1">Muscle</tissue>
    </source>
</reference>
<organism evidence="1 2">
    <name type="scientific">Portunus trituberculatus</name>
    <name type="common">Swimming crab</name>
    <name type="synonym">Neptunus trituberculatus</name>
    <dbReference type="NCBI Taxonomy" id="210409"/>
    <lineage>
        <taxon>Eukaryota</taxon>
        <taxon>Metazoa</taxon>
        <taxon>Ecdysozoa</taxon>
        <taxon>Arthropoda</taxon>
        <taxon>Crustacea</taxon>
        <taxon>Multicrustacea</taxon>
        <taxon>Malacostraca</taxon>
        <taxon>Eumalacostraca</taxon>
        <taxon>Eucarida</taxon>
        <taxon>Decapoda</taxon>
        <taxon>Pleocyemata</taxon>
        <taxon>Brachyura</taxon>
        <taxon>Eubrachyura</taxon>
        <taxon>Portunoidea</taxon>
        <taxon>Portunidae</taxon>
        <taxon>Portuninae</taxon>
        <taxon>Portunus</taxon>
    </lineage>
</organism>
<dbReference type="EMBL" id="VSRR010001671">
    <property type="protein sequence ID" value="MPC26921.1"/>
    <property type="molecule type" value="Genomic_DNA"/>
</dbReference>
<protein>
    <submittedName>
        <fullName evidence="1">Uncharacterized protein</fullName>
    </submittedName>
</protein>
<evidence type="ECO:0000313" key="1">
    <source>
        <dbReference type="EMBL" id="MPC26921.1"/>
    </source>
</evidence>
<keyword evidence="2" id="KW-1185">Reference proteome</keyword>
<comment type="caution">
    <text evidence="1">The sequence shown here is derived from an EMBL/GenBank/DDBJ whole genome shotgun (WGS) entry which is preliminary data.</text>
</comment>
<gene>
    <name evidence="1" type="ORF">E2C01_020072</name>
</gene>
<sequence>MSMVMTHLTICKSVGEGLAYVKFPSFLVSAHRRVAPPQSAGREARYGALAVAVFPLQRCLLHAHSPSHYGLGDKIHKQTEAKSRRDSGKIAHANIDIALVL</sequence>
<proteinExistence type="predicted"/>
<dbReference type="AlphaFoldDB" id="A0A5B7DZ12"/>
<accession>A0A5B7DZ12</accession>
<dbReference type="Proteomes" id="UP000324222">
    <property type="component" value="Unassembled WGS sequence"/>
</dbReference>
<name>A0A5B7DZ12_PORTR</name>